<dbReference type="Proteomes" id="UP001589645">
    <property type="component" value="Unassembled WGS sequence"/>
</dbReference>
<organism evidence="2 3">
    <name type="scientific">Vibrio olivae</name>
    <dbReference type="NCBI Taxonomy" id="1243002"/>
    <lineage>
        <taxon>Bacteria</taxon>
        <taxon>Pseudomonadati</taxon>
        <taxon>Pseudomonadota</taxon>
        <taxon>Gammaproteobacteria</taxon>
        <taxon>Vibrionales</taxon>
        <taxon>Vibrionaceae</taxon>
        <taxon>Vibrio</taxon>
    </lineage>
</organism>
<dbReference type="Pfam" id="PF18050">
    <property type="entry name" value="Cyclophil_like2"/>
    <property type="match status" value="1"/>
</dbReference>
<evidence type="ECO:0000313" key="2">
    <source>
        <dbReference type="EMBL" id="MFB9135054.1"/>
    </source>
</evidence>
<feature type="domain" description="Cyclophilin-like" evidence="1">
    <location>
        <begin position="7"/>
        <end position="112"/>
    </location>
</feature>
<comment type="caution">
    <text evidence="2">The sequence shown here is derived from an EMBL/GenBank/DDBJ whole genome shotgun (WGS) entry which is preliminary data.</text>
</comment>
<accession>A0ABV5HLD6</accession>
<proteinExistence type="predicted"/>
<keyword evidence="3" id="KW-1185">Reference proteome</keyword>
<gene>
    <name evidence="2" type="ORF">ACFFUV_08775</name>
</gene>
<reference evidence="2 3" key="1">
    <citation type="submission" date="2024-09" db="EMBL/GenBank/DDBJ databases">
        <authorList>
            <person name="Sun Q."/>
            <person name="Mori K."/>
        </authorList>
    </citation>
    <scope>NUCLEOTIDE SEQUENCE [LARGE SCALE GENOMIC DNA]</scope>
    <source>
        <strain evidence="2 3">CECT 8064</strain>
    </source>
</reference>
<evidence type="ECO:0000313" key="3">
    <source>
        <dbReference type="Proteomes" id="UP001589645"/>
    </source>
</evidence>
<dbReference type="InterPro" id="IPR041183">
    <property type="entry name" value="Cyclophilin-like"/>
</dbReference>
<dbReference type="EMBL" id="JBHMEP010000001">
    <property type="protein sequence ID" value="MFB9135054.1"/>
    <property type="molecule type" value="Genomic_DNA"/>
</dbReference>
<name>A0ABV5HLD6_9VIBR</name>
<protein>
    <submittedName>
        <fullName evidence="2">Cyclophilin-like fold protein</fullName>
    </submittedName>
</protein>
<dbReference type="RefSeq" id="WP_390191294.1">
    <property type="nucleotide sequence ID" value="NZ_JBHMEP010000001.1"/>
</dbReference>
<evidence type="ECO:0000259" key="1">
    <source>
        <dbReference type="Pfam" id="PF18050"/>
    </source>
</evidence>
<sequence>MPTPIFLQVNDIRIPATLNDTVAAQDFKSRLPFTVSGHRSTYDYCCTASSGRYDESEMQAGWKNGDISLAGGWFAVLFEGEEVSQSYEQMMIIAHIDSADLPAIKALEQQVTFVVDFA</sequence>
<dbReference type="Gene3D" id="2.40.100.20">
    <property type="match status" value="1"/>
</dbReference>